<dbReference type="InterPro" id="IPR006838">
    <property type="entry name" value="ADTRP_AIG1"/>
</dbReference>
<feature type="transmembrane region" description="Helical" evidence="17">
    <location>
        <begin position="230"/>
        <end position="250"/>
    </location>
</feature>
<evidence type="ECO:0000256" key="17">
    <source>
        <dbReference type="SAM" id="Phobius"/>
    </source>
</evidence>
<comment type="catalytic activity">
    <reaction evidence="9">
        <text>9-hexadecanoyloxy-octadecanoate + H2O = 9-hydroxy-octadecanoate + hexadecanoate + H(+)</text>
        <dbReference type="Rhea" id="RHEA:52052"/>
        <dbReference type="ChEBI" id="CHEBI:7896"/>
        <dbReference type="ChEBI" id="CHEBI:15377"/>
        <dbReference type="ChEBI" id="CHEBI:15378"/>
        <dbReference type="ChEBI" id="CHEBI:83670"/>
        <dbReference type="ChEBI" id="CHEBI:136286"/>
    </reaction>
    <physiologicalReaction direction="left-to-right" evidence="9">
        <dbReference type="Rhea" id="RHEA:52053"/>
    </physiologicalReaction>
</comment>
<reference evidence="18" key="1">
    <citation type="submission" date="2024-06" db="UniProtKB">
        <authorList>
            <consortium name="RefSeq"/>
        </authorList>
    </citation>
    <scope>NUCLEOTIDE SEQUENCE [LARGE SCALE GENOMIC DNA]</scope>
</reference>
<dbReference type="GO" id="GO:0016020">
    <property type="term" value="C:membrane"/>
    <property type="evidence" value="ECO:0007669"/>
    <property type="project" value="InterPro"/>
</dbReference>
<comment type="catalytic activity">
    <reaction evidence="11">
        <text>12-(9Z-octadecenoyloxy)-octadecanoate + H2O = 12-hydroxyoctadecanoate + (9Z)-octadecenoate + H(+)</text>
        <dbReference type="Rhea" id="RHEA:52060"/>
        <dbReference type="ChEBI" id="CHEBI:15377"/>
        <dbReference type="ChEBI" id="CHEBI:15378"/>
        <dbReference type="ChEBI" id="CHEBI:30823"/>
        <dbReference type="ChEBI" id="CHEBI:84201"/>
        <dbReference type="ChEBI" id="CHEBI:136302"/>
    </reaction>
    <physiologicalReaction direction="left-to-right" evidence="11">
        <dbReference type="Rhea" id="RHEA:52061"/>
    </physiologicalReaction>
</comment>
<evidence type="ECO:0000313" key="18">
    <source>
        <dbReference type="Proteomes" id="UP000694844"/>
    </source>
</evidence>
<evidence type="ECO:0000256" key="2">
    <source>
        <dbReference type="ARBA" id="ARBA00004127"/>
    </source>
</evidence>
<dbReference type="KEGG" id="cvn:111125793"/>
<comment type="catalytic activity">
    <reaction evidence="7">
        <text>12-hexadecanoyloxy-octadecanoate + H2O = 12-hydroxyoctadecanoate + hexadecanoate + H(+)</text>
        <dbReference type="Rhea" id="RHEA:52056"/>
        <dbReference type="ChEBI" id="CHEBI:7896"/>
        <dbReference type="ChEBI" id="CHEBI:15377"/>
        <dbReference type="ChEBI" id="CHEBI:15378"/>
        <dbReference type="ChEBI" id="CHEBI:83677"/>
        <dbReference type="ChEBI" id="CHEBI:84201"/>
    </reaction>
    <physiologicalReaction direction="left-to-right" evidence="7">
        <dbReference type="Rhea" id="RHEA:52057"/>
    </physiologicalReaction>
</comment>
<dbReference type="PANTHER" id="PTHR10989">
    <property type="entry name" value="ANDROGEN-INDUCED PROTEIN 1-RELATED"/>
    <property type="match status" value="1"/>
</dbReference>
<evidence type="ECO:0000256" key="12">
    <source>
        <dbReference type="ARBA" id="ARBA00048800"/>
    </source>
</evidence>
<evidence type="ECO:0000256" key="7">
    <source>
        <dbReference type="ARBA" id="ARBA00047368"/>
    </source>
</evidence>
<evidence type="ECO:0000256" key="14">
    <source>
        <dbReference type="ARBA" id="ARBA00049296"/>
    </source>
</evidence>
<dbReference type="RefSeq" id="XP_022325630.1">
    <property type="nucleotide sequence ID" value="XM_022469922.1"/>
</dbReference>
<name>A0A8B8DD72_CRAVI</name>
<comment type="catalytic activity">
    <reaction evidence="16">
        <text>12-(9Z-hexadecenoyloxy)-octadecanoate + H2O = 12-hydroxyoctadecanoate + (9Z)-hexadecenoate + H(+)</text>
        <dbReference type="Rhea" id="RHEA:52072"/>
        <dbReference type="ChEBI" id="CHEBI:15377"/>
        <dbReference type="ChEBI" id="CHEBI:15378"/>
        <dbReference type="ChEBI" id="CHEBI:32372"/>
        <dbReference type="ChEBI" id="CHEBI:84201"/>
        <dbReference type="ChEBI" id="CHEBI:136312"/>
    </reaction>
    <physiologicalReaction direction="left-to-right" evidence="16">
        <dbReference type="Rhea" id="RHEA:52073"/>
    </physiologicalReaction>
</comment>
<keyword evidence="6 17" id="KW-0472">Membrane</keyword>
<evidence type="ECO:0000256" key="9">
    <source>
        <dbReference type="ARBA" id="ARBA00047863"/>
    </source>
</evidence>
<evidence type="ECO:0000256" key="10">
    <source>
        <dbReference type="ARBA" id="ARBA00048680"/>
    </source>
</evidence>
<protein>
    <submittedName>
        <fullName evidence="19">Androgen-induced gene 1 protein-like isoform X1</fullName>
    </submittedName>
</protein>
<comment type="similarity">
    <text evidence="3">Belongs to the AIG1 family.</text>
</comment>
<keyword evidence="5 17" id="KW-1133">Transmembrane helix</keyword>
<comment type="catalytic activity">
    <reaction evidence="15">
        <text>13-(9Z-hexadecenoyloxy)-octadecanoate + H2O = 13-hydroxy-octadecanoate + (9Z)-hexadecenoate + H(+)</text>
        <dbReference type="Rhea" id="RHEA:52076"/>
        <dbReference type="ChEBI" id="CHEBI:15377"/>
        <dbReference type="ChEBI" id="CHEBI:15378"/>
        <dbReference type="ChEBI" id="CHEBI:32372"/>
        <dbReference type="ChEBI" id="CHEBI:136304"/>
        <dbReference type="ChEBI" id="CHEBI:136315"/>
    </reaction>
    <physiologicalReaction direction="left-to-right" evidence="15">
        <dbReference type="Rhea" id="RHEA:52077"/>
    </physiologicalReaction>
</comment>
<sequence length="270" mass="31778">MMGVFVQSSFDYYRHVSTRTFTEVYTSVSEMENGPVLIYHSLLFIAHTVAYIYDCKYIVTHGEETVFTYKGFGGKFKYLTNWNFIIQTVYFGLCVANDFCGTNVRPSDKGQRCRLQRWRDNFLATVVFPVGMFVVLTFWGIYAVDRELVYPKELDKIIPSWLNHIMHTTILPFLLIDKFLVYHQYPSRKIGFATLLSLALLYLSWILWVAFYANIWVYPILKVLNPHQKAVFIMAMLVFFMCLYLLGEFINKTFWGKERNHLQAQKKKSS</sequence>
<feature type="transmembrane region" description="Helical" evidence="17">
    <location>
        <begin position="122"/>
        <end position="141"/>
    </location>
</feature>
<comment type="catalytic activity">
    <reaction evidence="8">
        <text>13-octadecanoyloxy-octadecanoate + H2O = 13-hydroxy-octadecanoate + octadecanoate + H(+)</text>
        <dbReference type="Rhea" id="RHEA:52084"/>
        <dbReference type="ChEBI" id="CHEBI:15377"/>
        <dbReference type="ChEBI" id="CHEBI:15378"/>
        <dbReference type="ChEBI" id="CHEBI:25629"/>
        <dbReference type="ChEBI" id="CHEBI:136304"/>
        <dbReference type="ChEBI" id="CHEBI:136335"/>
    </reaction>
    <physiologicalReaction direction="left-to-right" evidence="8">
        <dbReference type="Rhea" id="RHEA:52085"/>
    </physiologicalReaction>
</comment>
<gene>
    <name evidence="19" type="primary">LOC111125793</name>
</gene>
<evidence type="ECO:0000256" key="1">
    <source>
        <dbReference type="ARBA" id="ARBA00000923"/>
    </source>
</evidence>
<evidence type="ECO:0000256" key="8">
    <source>
        <dbReference type="ARBA" id="ARBA00047427"/>
    </source>
</evidence>
<dbReference type="Proteomes" id="UP000694844">
    <property type="component" value="Chromosome 1"/>
</dbReference>
<comment type="catalytic activity">
    <reaction evidence="13">
        <text>9-octadecanoyloxy-octadecanoate + H2O = 9-hydroxy-octadecanoate + octadecanoate + H(+)</text>
        <dbReference type="Rhea" id="RHEA:52096"/>
        <dbReference type="ChEBI" id="CHEBI:15377"/>
        <dbReference type="ChEBI" id="CHEBI:15378"/>
        <dbReference type="ChEBI" id="CHEBI:25629"/>
        <dbReference type="ChEBI" id="CHEBI:136286"/>
        <dbReference type="ChEBI" id="CHEBI:136373"/>
    </reaction>
    <physiologicalReaction direction="left-to-right" evidence="13">
        <dbReference type="Rhea" id="RHEA:52097"/>
    </physiologicalReaction>
</comment>
<comment type="catalytic activity">
    <reaction evidence="10">
        <text>12-octadecanoyloxy-octadecanoate + H2O = 12-hydroxyoctadecanoate + octadecanoate + H(+)</text>
        <dbReference type="Rhea" id="RHEA:52080"/>
        <dbReference type="ChEBI" id="CHEBI:15377"/>
        <dbReference type="ChEBI" id="CHEBI:15378"/>
        <dbReference type="ChEBI" id="CHEBI:25629"/>
        <dbReference type="ChEBI" id="CHEBI:84201"/>
        <dbReference type="ChEBI" id="CHEBI:136330"/>
    </reaction>
    <physiologicalReaction direction="left-to-right" evidence="10">
        <dbReference type="Rhea" id="RHEA:52081"/>
    </physiologicalReaction>
</comment>
<dbReference type="GO" id="GO:0012505">
    <property type="term" value="C:endomembrane system"/>
    <property type="evidence" value="ECO:0007669"/>
    <property type="project" value="UniProtKB-SubCell"/>
</dbReference>
<dbReference type="Pfam" id="PF04750">
    <property type="entry name" value="Far-17a_AIG1"/>
    <property type="match status" value="1"/>
</dbReference>
<evidence type="ECO:0000256" key="4">
    <source>
        <dbReference type="ARBA" id="ARBA00022692"/>
    </source>
</evidence>
<dbReference type="AlphaFoldDB" id="A0A8B8DD72"/>
<evidence type="ECO:0000313" key="19">
    <source>
        <dbReference type="RefSeq" id="XP_022325630.1"/>
    </source>
</evidence>
<keyword evidence="18" id="KW-1185">Reference proteome</keyword>
<dbReference type="PANTHER" id="PTHR10989:SF16">
    <property type="entry name" value="AT02829P-RELATED"/>
    <property type="match status" value="1"/>
</dbReference>
<feature type="transmembrane region" description="Helical" evidence="17">
    <location>
        <begin position="36"/>
        <end position="53"/>
    </location>
</feature>
<comment type="subcellular location">
    <subcellularLocation>
        <location evidence="2">Endomembrane system</location>
        <topology evidence="2">Multi-pass membrane protein</topology>
    </subcellularLocation>
</comment>
<evidence type="ECO:0000256" key="13">
    <source>
        <dbReference type="ARBA" id="ARBA00049221"/>
    </source>
</evidence>
<evidence type="ECO:0000256" key="15">
    <source>
        <dbReference type="ARBA" id="ARBA00049322"/>
    </source>
</evidence>
<reference evidence="19" key="2">
    <citation type="submission" date="2025-08" db="UniProtKB">
        <authorList>
            <consortium name="RefSeq"/>
        </authorList>
    </citation>
    <scope>IDENTIFICATION</scope>
    <source>
        <tissue evidence="19">Whole sample</tissue>
    </source>
</reference>
<feature type="transmembrane region" description="Helical" evidence="17">
    <location>
        <begin position="192"/>
        <end position="218"/>
    </location>
</feature>
<feature type="transmembrane region" description="Helical" evidence="17">
    <location>
        <begin position="161"/>
        <end position="180"/>
    </location>
</feature>
<evidence type="ECO:0000256" key="6">
    <source>
        <dbReference type="ARBA" id="ARBA00023136"/>
    </source>
</evidence>
<comment type="catalytic activity">
    <reaction evidence="1">
        <text>9-(9Z-hexadecenoyloxy)-octadecanoate + H2O = (9Z)-hexadecenoate + 9-hydroxy-octadecanoate + H(+)</text>
        <dbReference type="Rhea" id="RHEA:52068"/>
        <dbReference type="ChEBI" id="CHEBI:15377"/>
        <dbReference type="ChEBI" id="CHEBI:15378"/>
        <dbReference type="ChEBI" id="CHEBI:32372"/>
        <dbReference type="ChEBI" id="CHEBI:136286"/>
        <dbReference type="ChEBI" id="CHEBI:136309"/>
    </reaction>
    <physiologicalReaction direction="left-to-right" evidence="1">
        <dbReference type="Rhea" id="RHEA:52069"/>
    </physiologicalReaction>
</comment>
<organism evidence="18 19">
    <name type="scientific">Crassostrea virginica</name>
    <name type="common">Eastern oyster</name>
    <dbReference type="NCBI Taxonomy" id="6565"/>
    <lineage>
        <taxon>Eukaryota</taxon>
        <taxon>Metazoa</taxon>
        <taxon>Spiralia</taxon>
        <taxon>Lophotrochozoa</taxon>
        <taxon>Mollusca</taxon>
        <taxon>Bivalvia</taxon>
        <taxon>Autobranchia</taxon>
        <taxon>Pteriomorphia</taxon>
        <taxon>Ostreida</taxon>
        <taxon>Ostreoidea</taxon>
        <taxon>Ostreidae</taxon>
        <taxon>Crassostrea</taxon>
    </lineage>
</organism>
<comment type="catalytic activity">
    <reaction evidence="12">
        <text>9-(9Z-octadecenoyloxy)-octadecanoate + H2O = 9-hydroxy-octadecanoate + (9Z)-octadecenoate + H(+)</text>
        <dbReference type="Rhea" id="RHEA:52048"/>
        <dbReference type="ChEBI" id="CHEBI:15377"/>
        <dbReference type="ChEBI" id="CHEBI:15378"/>
        <dbReference type="ChEBI" id="CHEBI:30823"/>
        <dbReference type="ChEBI" id="CHEBI:136282"/>
        <dbReference type="ChEBI" id="CHEBI:136286"/>
    </reaction>
    <physiologicalReaction direction="left-to-right" evidence="12">
        <dbReference type="Rhea" id="RHEA:52049"/>
    </physiologicalReaction>
</comment>
<proteinExistence type="inferred from homology"/>
<dbReference type="GeneID" id="111125793"/>
<evidence type="ECO:0000256" key="5">
    <source>
        <dbReference type="ARBA" id="ARBA00022989"/>
    </source>
</evidence>
<evidence type="ECO:0000256" key="3">
    <source>
        <dbReference type="ARBA" id="ARBA00009300"/>
    </source>
</evidence>
<dbReference type="OrthoDB" id="1898221at2759"/>
<evidence type="ECO:0000256" key="16">
    <source>
        <dbReference type="ARBA" id="ARBA00049428"/>
    </source>
</evidence>
<evidence type="ECO:0000256" key="11">
    <source>
        <dbReference type="ARBA" id="ARBA00048701"/>
    </source>
</evidence>
<keyword evidence="4 17" id="KW-0812">Transmembrane</keyword>
<comment type="catalytic activity">
    <reaction evidence="14">
        <text>13-(9Z-octadecenoyloxy)-octadecanoate + H2O = 13-hydroxy-octadecanoate + (9Z)-octadecenoate + H(+)</text>
        <dbReference type="Rhea" id="RHEA:52064"/>
        <dbReference type="ChEBI" id="CHEBI:15377"/>
        <dbReference type="ChEBI" id="CHEBI:15378"/>
        <dbReference type="ChEBI" id="CHEBI:30823"/>
        <dbReference type="ChEBI" id="CHEBI:136303"/>
        <dbReference type="ChEBI" id="CHEBI:136304"/>
    </reaction>
    <physiologicalReaction direction="left-to-right" evidence="14">
        <dbReference type="Rhea" id="RHEA:52065"/>
    </physiologicalReaction>
</comment>
<accession>A0A8B8DD72</accession>